<organism evidence="2 3">
    <name type="scientific">Xanthoceras sorbifolium</name>
    <dbReference type="NCBI Taxonomy" id="99658"/>
    <lineage>
        <taxon>Eukaryota</taxon>
        <taxon>Viridiplantae</taxon>
        <taxon>Streptophyta</taxon>
        <taxon>Embryophyta</taxon>
        <taxon>Tracheophyta</taxon>
        <taxon>Spermatophyta</taxon>
        <taxon>Magnoliopsida</taxon>
        <taxon>eudicotyledons</taxon>
        <taxon>Gunneridae</taxon>
        <taxon>Pentapetalae</taxon>
        <taxon>rosids</taxon>
        <taxon>malvids</taxon>
        <taxon>Sapindales</taxon>
        <taxon>Sapindaceae</taxon>
        <taxon>Xanthoceroideae</taxon>
        <taxon>Xanthoceras</taxon>
    </lineage>
</organism>
<comment type="caution">
    <text evidence="2">The sequence shown here is derived from an EMBL/GenBank/DDBJ whole genome shotgun (WGS) entry which is preliminary data.</text>
</comment>
<accession>A0ABQ8HFI6</accession>
<evidence type="ECO:0000256" key="1">
    <source>
        <dbReference type="SAM" id="MobiDB-lite"/>
    </source>
</evidence>
<dbReference type="InterPro" id="IPR007811">
    <property type="entry name" value="RPC4"/>
</dbReference>
<feature type="region of interest" description="Disordered" evidence="1">
    <location>
        <begin position="1"/>
        <end position="33"/>
    </location>
</feature>
<reference evidence="2 3" key="1">
    <citation type="submission" date="2021-02" db="EMBL/GenBank/DDBJ databases">
        <title>Plant Genome Project.</title>
        <authorList>
            <person name="Zhang R.-G."/>
        </authorList>
    </citation>
    <scope>NUCLEOTIDE SEQUENCE [LARGE SCALE GENOMIC DNA]</scope>
    <source>
        <tissue evidence="2">Leaves</tissue>
    </source>
</reference>
<evidence type="ECO:0008006" key="4">
    <source>
        <dbReference type="Google" id="ProtNLM"/>
    </source>
</evidence>
<dbReference type="EMBL" id="JAFEMO010000011">
    <property type="protein sequence ID" value="KAH7557392.1"/>
    <property type="molecule type" value="Genomic_DNA"/>
</dbReference>
<name>A0ABQ8HFI6_9ROSI</name>
<proteinExistence type="predicted"/>
<protein>
    <recommendedName>
        <fullName evidence="4">DNA-directed RNA polymerase III subunit RPC4</fullName>
    </recommendedName>
</protein>
<sequence length="116" mass="12171">MLLFQLPAKLPLDKRPASRKGKEKAESSTSLGRVGAAPMQASLDGLSGGYMGKLLVYKSGAVKLRLGDTLYDVSPGSDGSFAQDISAINTKEKNCCVLGQVGTRAVVVPDIDSLFP</sequence>
<dbReference type="Pfam" id="PF05132">
    <property type="entry name" value="RNA_pol_Rpc4"/>
    <property type="match status" value="1"/>
</dbReference>
<keyword evidence="3" id="KW-1185">Reference proteome</keyword>
<dbReference type="PANTHER" id="PTHR13408">
    <property type="entry name" value="DNA-DIRECTED RNA POLYMERASE III"/>
    <property type="match status" value="1"/>
</dbReference>
<dbReference type="PANTHER" id="PTHR13408:SF6">
    <property type="entry name" value="DNA BINDING PROTEIN"/>
    <property type="match status" value="1"/>
</dbReference>
<dbReference type="Proteomes" id="UP000827721">
    <property type="component" value="Unassembled WGS sequence"/>
</dbReference>
<evidence type="ECO:0000313" key="2">
    <source>
        <dbReference type="EMBL" id="KAH7557392.1"/>
    </source>
</evidence>
<gene>
    <name evidence="2" type="ORF">JRO89_XS11G0141400</name>
</gene>
<evidence type="ECO:0000313" key="3">
    <source>
        <dbReference type="Proteomes" id="UP000827721"/>
    </source>
</evidence>